<gene>
    <name evidence="5" type="ORF">BCV72DRAFT_306347</name>
</gene>
<feature type="compositionally biased region" description="Low complexity" evidence="3">
    <location>
        <begin position="267"/>
        <end position="281"/>
    </location>
</feature>
<dbReference type="PANTHER" id="PTHR47659:SF7">
    <property type="entry name" value="FUNGAL TRANSCRIPTIONAL REGULATORY PROTEIN, N-TERMINAL DOMAIN-CONTAINING PROTEIN"/>
    <property type="match status" value="1"/>
</dbReference>
<dbReference type="InterPro" id="IPR001138">
    <property type="entry name" value="Zn2Cys6_DnaBD"/>
</dbReference>
<evidence type="ECO:0000256" key="2">
    <source>
        <dbReference type="ARBA" id="ARBA00023242"/>
    </source>
</evidence>
<feature type="domain" description="Zn(2)-C6 fungal-type" evidence="4">
    <location>
        <begin position="68"/>
        <end position="99"/>
    </location>
</feature>
<dbReference type="PROSITE" id="PS50048">
    <property type="entry name" value="ZN2_CY6_FUNGAL_2"/>
    <property type="match status" value="1"/>
</dbReference>
<evidence type="ECO:0000256" key="1">
    <source>
        <dbReference type="ARBA" id="ARBA00022723"/>
    </source>
</evidence>
<dbReference type="CDD" id="cd00067">
    <property type="entry name" value="GAL4"/>
    <property type="match status" value="1"/>
</dbReference>
<accession>A0A1X0R0I3</accession>
<feature type="region of interest" description="Disordered" evidence="3">
    <location>
        <begin position="267"/>
        <end position="297"/>
    </location>
</feature>
<sequence length="328" mass="35248">MQATTVYYTATYPSPYPDAESQPASTTTATTTATATNSAPSVTSIHTAQDMTSAPIGNGIKRKQVKNACTNCQKACKKCDDARPCPRCIKYGIADTCVNSVRKERKKGIKRGPYRRRQKQSSVDGSKEIKPEFNPSNAASNTGPNTTSTIASPSVAAAAPATPTPGLAAFGYPPNLNQYGQPYDAYYSVATGTTASSASGTPTTTAYSKDQIMPQQYVLPIYSPYPVLVSGNGTLSTNENNENNNTENGNHPSPYHHYQLLQQTLQNEVKSSAPSTTNSSFPPSPTEHQEDDDTSKFARLTQLCSAALKENKAINEPCEHKTNIEKKD</sequence>
<feature type="compositionally biased region" description="Polar residues" evidence="3">
    <location>
        <begin position="134"/>
        <end position="145"/>
    </location>
</feature>
<feature type="compositionally biased region" description="Basic residues" evidence="3">
    <location>
        <begin position="104"/>
        <end position="119"/>
    </location>
</feature>
<dbReference type="VEuPathDB" id="FungiDB:BCV72DRAFT_306347"/>
<proteinExistence type="predicted"/>
<feature type="compositionally biased region" description="Low complexity" evidence="3">
    <location>
        <begin position="146"/>
        <end position="158"/>
    </location>
</feature>
<keyword evidence="2" id="KW-0539">Nucleus</keyword>
<reference evidence="5" key="1">
    <citation type="journal article" date="2016" name="Proc. Natl. Acad. Sci. U.S.A.">
        <title>Lipid metabolic changes in an early divergent fungus govern the establishment of a mutualistic symbiosis with endobacteria.</title>
        <authorList>
            <person name="Lastovetsky O.A."/>
            <person name="Gaspar M.L."/>
            <person name="Mondo S.J."/>
            <person name="LaButti K.M."/>
            <person name="Sandor L."/>
            <person name="Grigoriev I.V."/>
            <person name="Henry S.A."/>
            <person name="Pawlowska T.E."/>
        </authorList>
    </citation>
    <scope>NUCLEOTIDE SEQUENCE [LARGE SCALE GENOMIC DNA]</scope>
    <source>
        <strain evidence="5">ATCC 52814</strain>
    </source>
</reference>
<dbReference type="PANTHER" id="PTHR47659">
    <property type="entry name" value="ZN(II)2CYS6 TRANSCRIPTION FACTOR (EUROFUNG)-RELATED"/>
    <property type="match status" value="1"/>
</dbReference>
<organism evidence="5">
    <name type="scientific">Rhizopus microsporus var. microsporus</name>
    <dbReference type="NCBI Taxonomy" id="86635"/>
    <lineage>
        <taxon>Eukaryota</taxon>
        <taxon>Fungi</taxon>
        <taxon>Fungi incertae sedis</taxon>
        <taxon>Mucoromycota</taxon>
        <taxon>Mucoromycotina</taxon>
        <taxon>Mucoromycetes</taxon>
        <taxon>Mucorales</taxon>
        <taxon>Mucorineae</taxon>
        <taxon>Rhizopodaceae</taxon>
        <taxon>Rhizopus</taxon>
    </lineage>
</organism>
<dbReference type="OrthoDB" id="5575144at2759"/>
<dbReference type="EMBL" id="KV921943">
    <property type="protein sequence ID" value="ORE05491.1"/>
    <property type="molecule type" value="Genomic_DNA"/>
</dbReference>
<feature type="compositionally biased region" description="Low complexity" evidence="3">
    <location>
        <begin position="232"/>
        <end position="250"/>
    </location>
</feature>
<keyword evidence="1" id="KW-0479">Metal-binding</keyword>
<feature type="region of interest" description="Disordered" evidence="3">
    <location>
        <begin position="232"/>
        <end position="255"/>
    </location>
</feature>
<evidence type="ECO:0000256" key="3">
    <source>
        <dbReference type="SAM" id="MobiDB-lite"/>
    </source>
</evidence>
<dbReference type="AlphaFoldDB" id="A0A1X0R0I3"/>
<dbReference type="GO" id="GO:0000981">
    <property type="term" value="F:DNA-binding transcription factor activity, RNA polymerase II-specific"/>
    <property type="evidence" value="ECO:0007669"/>
    <property type="project" value="InterPro"/>
</dbReference>
<protein>
    <recommendedName>
        <fullName evidence="4">Zn(2)-C6 fungal-type domain-containing protein</fullName>
    </recommendedName>
</protein>
<evidence type="ECO:0000259" key="4">
    <source>
        <dbReference type="PROSITE" id="PS50048"/>
    </source>
</evidence>
<dbReference type="GO" id="GO:0008270">
    <property type="term" value="F:zinc ion binding"/>
    <property type="evidence" value="ECO:0007669"/>
    <property type="project" value="InterPro"/>
</dbReference>
<feature type="region of interest" description="Disordered" evidence="3">
    <location>
        <begin position="104"/>
        <end position="158"/>
    </location>
</feature>
<name>A0A1X0R0I3_RHIZD</name>
<dbReference type="SMART" id="SM00066">
    <property type="entry name" value="GAL4"/>
    <property type="match status" value="1"/>
</dbReference>
<dbReference type="InterPro" id="IPR050335">
    <property type="entry name" value="ERT1_acuK_gluconeogen_tf"/>
</dbReference>
<evidence type="ECO:0000313" key="5">
    <source>
        <dbReference type="EMBL" id="ORE05491.1"/>
    </source>
</evidence>
<dbReference type="Proteomes" id="UP000242414">
    <property type="component" value="Unassembled WGS sequence"/>
</dbReference>